<protein>
    <submittedName>
        <fullName evidence="2">Uncharacterized protein</fullName>
    </submittedName>
</protein>
<name>A0A1H5SDZ9_XYLRU</name>
<reference evidence="2 3" key="1">
    <citation type="submission" date="2016-10" db="EMBL/GenBank/DDBJ databases">
        <authorList>
            <person name="de Groot N.N."/>
        </authorList>
    </citation>
    <scope>NUCLEOTIDE SEQUENCE [LARGE SCALE GENOMIC DNA]</scope>
    <source>
        <strain evidence="2 3">AR32</strain>
    </source>
</reference>
<feature type="region of interest" description="Disordered" evidence="1">
    <location>
        <begin position="1"/>
        <end position="22"/>
    </location>
</feature>
<sequence>MFKRTLDRNRCHGPQQSNAGLTTQLPKRLEECAVIYVRSCSKRKFRMCYALEGWLLSEEEYSEFCKTTIGRYYIDLFGYRPYSREHVLELINS</sequence>
<dbReference type="AlphaFoldDB" id="A0A1H5SDZ9"/>
<dbReference type="EMBL" id="FNUV01000001">
    <property type="protein sequence ID" value="SEF48634.1"/>
    <property type="molecule type" value="Genomic_DNA"/>
</dbReference>
<evidence type="ECO:0000256" key="1">
    <source>
        <dbReference type="SAM" id="MobiDB-lite"/>
    </source>
</evidence>
<feature type="compositionally biased region" description="Basic and acidic residues" evidence="1">
    <location>
        <begin position="1"/>
        <end position="10"/>
    </location>
</feature>
<dbReference type="Proteomes" id="UP000236735">
    <property type="component" value="Unassembled WGS sequence"/>
</dbReference>
<accession>A0A1H5SDZ9</accession>
<gene>
    <name evidence="2" type="ORF">SAMN05216354_0634</name>
</gene>
<proteinExistence type="predicted"/>
<evidence type="ECO:0000313" key="3">
    <source>
        <dbReference type="Proteomes" id="UP000236735"/>
    </source>
</evidence>
<organism evidence="2 3">
    <name type="scientific">Xylanibacter ruminicola</name>
    <name type="common">Prevotella ruminicola</name>
    <dbReference type="NCBI Taxonomy" id="839"/>
    <lineage>
        <taxon>Bacteria</taxon>
        <taxon>Pseudomonadati</taxon>
        <taxon>Bacteroidota</taxon>
        <taxon>Bacteroidia</taxon>
        <taxon>Bacteroidales</taxon>
        <taxon>Prevotellaceae</taxon>
        <taxon>Xylanibacter</taxon>
    </lineage>
</organism>
<evidence type="ECO:0000313" key="2">
    <source>
        <dbReference type="EMBL" id="SEF48634.1"/>
    </source>
</evidence>